<dbReference type="Pfam" id="PF24331">
    <property type="entry name" value="Phage_zn_bind_7"/>
    <property type="match status" value="1"/>
</dbReference>
<reference evidence="2 3" key="1">
    <citation type="journal article" date="2019" name="PLoS ONE">
        <title>Mycobacteriophage CRB2 defines a new subcluster in mycobacteriophage classification.</title>
        <authorList>
            <person name="Suarez C.A."/>
            <person name="Franceschelli J.J."/>
            <person name="Morbidoni H.R."/>
        </authorList>
    </citation>
    <scope>NUCLEOTIDE SEQUENCE [LARGE SCALE GENOMIC DNA]</scope>
</reference>
<protein>
    <recommendedName>
        <fullName evidence="1">Phage zinc binding domain-containing protein</fullName>
    </recommendedName>
</protein>
<sequence length="128" mass="14149">MGWININGVPHPDWFFAEECPCANDRPEDCAEHAEQVALEALPASQLSESEEQDARAALAGYVPPPINRLTGRCRVHQVRLCTICTPPEINRLEGLLERHRGVLASHPGNVHADLMVRALELEIGALR</sequence>
<evidence type="ECO:0000259" key="1">
    <source>
        <dbReference type="Pfam" id="PF24331"/>
    </source>
</evidence>
<organism evidence="2 3">
    <name type="scientific">Mycobacterium phage CRB2</name>
    <dbReference type="NCBI Taxonomy" id="2483623"/>
    <lineage>
        <taxon>Viruses</taxon>
        <taxon>Duplodnaviria</taxon>
        <taxon>Heunggongvirae</taxon>
        <taxon>Uroviricota</taxon>
        <taxon>Caudoviricetes</taxon>
        <taxon>Bclasvirinae</taxon>
        <taxon>Quesadillavirus</taxon>
        <taxon>Quesadillavirus CRB2</taxon>
    </lineage>
</organism>
<gene>
    <name evidence="2" type="ORF">CRB2_94</name>
</gene>
<evidence type="ECO:0000313" key="2">
    <source>
        <dbReference type="EMBL" id="AYP70080.1"/>
    </source>
</evidence>
<dbReference type="Proteomes" id="UP000292006">
    <property type="component" value="Segment"/>
</dbReference>
<accession>A0A455LSQ8</accession>
<dbReference type="InterPro" id="IPR056626">
    <property type="entry name" value="Znf_bind_phage"/>
</dbReference>
<name>A0A455LSQ8_9CAUD</name>
<evidence type="ECO:0000313" key="3">
    <source>
        <dbReference type="Proteomes" id="UP000292006"/>
    </source>
</evidence>
<dbReference type="EMBL" id="MK059749">
    <property type="protein sequence ID" value="AYP70080.1"/>
    <property type="molecule type" value="Genomic_DNA"/>
</dbReference>
<keyword evidence="3" id="KW-1185">Reference proteome</keyword>
<proteinExistence type="predicted"/>
<feature type="domain" description="Phage zinc binding" evidence="1">
    <location>
        <begin position="3"/>
        <end position="30"/>
    </location>
</feature>